<evidence type="ECO:0000313" key="3">
    <source>
        <dbReference type="Proteomes" id="UP000269689"/>
    </source>
</evidence>
<organism evidence="2 3">
    <name type="scientific">Pacificibacter maritimus</name>
    <dbReference type="NCBI Taxonomy" id="762213"/>
    <lineage>
        <taxon>Bacteria</taxon>
        <taxon>Pseudomonadati</taxon>
        <taxon>Pseudomonadota</taxon>
        <taxon>Alphaproteobacteria</taxon>
        <taxon>Rhodobacterales</taxon>
        <taxon>Roseobacteraceae</taxon>
        <taxon>Pacificibacter</taxon>
    </lineage>
</organism>
<name>A0A3N4UJ06_9RHOB</name>
<comment type="caution">
    <text evidence="2">The sequence shown here is derived from an EMBL/GenBank/DDBJ whole genome shotgun (WGS) entry which is preliminary data.</text>
</comment>
<keyword evidence="3" id="KW-1185">Reference proteome</keyword>
<reference evidence="2 3" key="1">
    <citation type="submission" date="2018-11" db="EMBL/GenBank/DDBJ databases">
        <title>Genomic Encyclopedia of Type Strains, Phase IV (KMG-IV): sequencing the most valuable type-strain genomes for metagenomic binning, comparative biology and taxonomic classification.</title>
        <authorList>
            <person name="Goeker M."/>
        </authorList>
    </citation>
    <scope>NUCLEOTIDE SEQUENCE [LARGE SCALE GENOMIC DNA]</scope>
    <source>
        <strain evidence="2 3">DSM 104731</strain>
    </source>
</reference>
<dbReference type="EMBL" id="RKQK01000002">
    <property type="protein sequence ID" value="RPE67249.1"/>
    <property type="molecule type" value="Genomic_DNA"/>
</dbReference>
<dbReference type="Proteomes" id="UP000269689">
    <property type="component" value="Unassembled WGS sequence"/>
</dbReference>
<dbReference type="Pfam" id="PF04102">
    <property type="entry name" value="SlyX"/>
    <property type="match status" value="1"/>
</dbReference>
<proteinExistence type="predicted"/>
<evidence type="ECO:0000256" key="1">
    <source>
        <dbReference type="SAM" id="MobiDB-lite"/>
    </source>
</evidence>
<accession>A0A3N4UJ06</accession>
<dbReference type="RefSeq" id="WP_211331601.1">
    <property type="nucleotide sequence ID" value="NZ_RKQK01000002.1"/>
</dbReference>
<evidence type="ECO:0000313" key="2">
    <source>
        <dbReference type="EMBL" id="RPE67249.1"/>
    </source>
</evidence>
<protein>
    <submittedName>
        <fullName evidence="2">SlyX protein</fullName>
    </submittedName>
</protein>
<sequence>MTEDANQAPHSETRLMDLEEQVAHLTKTVEELSDIVARQEKVIEVSTRRLTMLMQREAGREADASGTVPLADQRPPHW</sequence>
<gene>
    <name evidence="2" type="ORF">EDD53_1654</name>
</gene>
<dbReference type="AlphaFoldDB" id="A0A3N4UJ06"/>
<feature type="region of interest" description="Disordered" evidence="1">
    <location>
        <begin position="58"/>
        <end position="78"/>
    </location>
</feature>
<dbReference type="InterPro" id="IPR007236">
    <property type="entry name" value="SlyX"/>
</dbReference>